<dbReference type="GO" id="GO:0008168">
    <property type="term" value="F:methyltransferase activity"/>
    <property type="evidence" value="ECO:0007669"/>
    <property type="project" value="InterPro"/>
</dbReference>
<evidence type="ECO:0000259" key="1">
    <source>
        <dbReference type="Pfam" id="PF19587"/>
    </source>
</evidence>
<dbReference type="Proteomes" id="UP000262325">
    <property type="component" value="Unassembled WGS sequence"/>
</dbReference>
<accession>A0A3D5QAU0</accession>
<dbReference type="Pfam" id="PF19587">
    <property type="entry name" value="DUF6094"/>
    <property type="match status" value="1"/>
</dbReference>
<dbReference type="PROSITE" id="PS00092">
    <property type="entry name" value="N6_MTASE"/>
    <property type="match status" value="1"/>
</dbReference>
<dbReference type="GO" id="GO:0003676">
    <property type="term" value="F:nucleic acid binding"/>
    <property type="evidence" value="ECO:0007669"/>
    <property type="project" value="InterPro"/>
</dbReference>
<dbReference type="InterPro" id="IPR002052">
    <property type="entry name" value="DNA_methylase_N6_adenine_CS"/>
</dbReference>
<dbReference type="GO" id="GO:0032259">
    <property type="term" value="P:methylation"/>
    <property type="evidence" value="ECO:0007669"/>
    <property type="project" value="InterPro"/>
</dbReference>
<proteinExistence type="predicted"/>
<dbReference type="InterPro" id="IPR046076">
    <property type="entry name" value="DUF6094"/>
</dbReference>
<dbReference type="Gene3D" id="3.40.50.150">
    <property type="entry name" value="Vaccinia Virus protein VP39"/>
    <property type="match status" value="1"/>
</dbReference>
<gene>
    <name evidence="2" type="ORF">DHM44_03840</name>
</gene>
<dbReference type="PRINTS" id="PR00507">
    <property type="entry name" value="N12N6MTFRASE"/>
</dbReference>
<reference evidence="2 3" key="1">
    <citation type="journal article" date="2018" name="Nat. Biotechnol.">
        <title>A standardized bacterial taxonomy based on genome phylogeny substantially revises the tree of life.</title>
        <authorList>
            <person name="Parks D.H."/>
            <person name="Chuvochina M."/>
            <person name="Waite D.W."/>
            <person name="Rinke C."/>
            <person name="Skarshewski A."/>
            <person name="Chaumeil P.A."/>
            <person name="Hugenholtz P."/>
        </authorList>
    </citation>
    <scope>NUCLEOTIDE SEQUENCE [LARGE SCALE GENOMIC DNA]</scope>
    <source>
        <strain evidence="2">UBA8672</strain>
    </source>
</reference>
<evidence type="ECO:0000313" key="3">
    <source>
        <dbReference type="Proteomes" id="UP000262325"/>
    </source>
</evidence>
<sequence>MSRLASQAKMGFYPTPPEVIEQIKELFSFSSGSRCIDTCCGQGDALAGLTDQAPVETYGIELDKDRARQAKGKLSKVLNCDAIYETRITNNAFDLLFLNPPYDWETKEREESDTERTEKKFLQFHLRYLNTKGVLVYVIPFSSLKHTYRLFLRLKGLRVLAFPEELYKQFKQVVVIGKSSAFSEKSEIDANRAMMKNIIKYVDPETAYESLWTTESILYAGDYRPLYEVERNNVELKNFTSTRIDPEEVLPFVESSQVYAEFDRRISVDKVEEIQPLSMLRNGHLAMLLASGMMNGRLKNDKYDLVVKGNIKSFMQQNEEEKEILNGQEKMTVKSTKKYEVQVRALDLNTLKFIDIK</sequence>
<evidence type="ECO:0000313" key="2">
    <source>
        <dbReference type="EMBL" id="HCW92794.1"/>
    </source>
</evidence>
<dbReference type="SUPFAM" id="SSF53335">
    <property type="entry name" value="S-adenosyl-L-methionine-dependent methyltransferases"/>
    <property type="match status" value="1"/>
</dbReference>
<feature type="domain" description="DUF6094" evidence="1">
    <location>
        <begin position="2"/>
        <end position="181"/>
    </location>
</feature>
<name>A0A3D5QAU0_FLESI</name>
<dbReference type="AlphaFoldDB" id="A0A3D5QAU0"/>
<comment type="caution">
    <text evidence="2">The sequence shown here is derived from an EMBL/GenBank/DDBJ whole genome shotgun (WGS) entry which is preliminary data.</text>
</comment>
<organism evidence="2 3">
    <name type="scientific">Flexistipes sinusarabici</name>
    <dbReference type="NCBI Taxonomy" id="2352"/>
    <lineage>
        <taxon>Bacteria</taxon>
        <taxon>Pseudomonadati</taxon>
        <taxon>Deferribacterota</taxon>
        <taxon>Deferribacteres</taxon>
        <taxon>Deferribacterales</taxon>
        <taxon>Flexistipitaceae</taxon>
        <taxon>Flexistipes</taxon>
    </lineage>
</organism>
<dbReference type="EMBL" id="DPPF01000078">
    <property type="protein sequence ID" value="HCW92794.1"/>
    <property type="molecule type" value="Genomic_DNA"/>
</dbReference>
<dbReference type="CDD" id="cd02440">
    <property type="entry name" value="AdoMet_MTases"/>
    <property type="match status" value="1"/>
</dbReference>
<protein>
    <recommendedName>
        <fullName evidence="1">DUF6094 domain-containing protein</fullName>
    </recommendedName>
</protein>
<dbReference type="InterPro" id="IPR029063">
    <property type="entry name" value="SAM-dependent_MTases_sf"/>
</dbReference>